<accession>A0AA40JQR0</accession>
<dbReference type="EMBL" id="JXIG01000443">
    <property type="protein sequence ID" value="KIU01359.1"/>
    <property type="molecule type" value="Genomic_DNA"/>
</dbReference>
<dbReference type="PANTHER" id="PTHR46825:SF15">
    <property type="entry name" value="BETA-LACTAMASE-RELATED DOMAIN-CONTAINING PROTEIN"/>
    <property type="match status" value="1"/>
</dbReference>
<dbReference type="AlphaFoldDB" id="A0AA40JQR0"/>
<comment type="caution">
    <text evidence="2">The sequence shown here is derived from an EMBL/GenBank/DDBJ whole genome shotgun (WGS) entry which is preliminary data.</text>
</comment>
<feature type="domain" description="Beta-lactamase-related" evidence="1">
    <location>
        <begin position="1"/>
        <end position="154"/>
    </location>
</feature>
<dbReference type="Gene3D" id="3.40.710.10">
    <property type="entry name" value="DD-peptidase/beta-lactamase superfamily"/>
    <property type="match status" value="1"/>
</dbReference>
<dbReference type="PANTHER" id="PTHR46825">
    <property type="entry name" value="D-ALANYL-D-ALANINE-CARBOXYPEPTIDASE/ENDOPEPTIDASE AMPH"/>
    <property type="match status" value="1"/>
</dbReference>
<organism evidence="2 3">
    <name type="scientific">Staphylococcus aureus</name>
    <dbReference type="NCBI Taxonomy" id="1280"/>
    <lineage>
        <taxon>Bacteria</taxon>
        <taxon>Bacillati</taxon>
        <taxon>Bacillota</taxon>
        <taxon>Bacilli</taxon>
        <taxon>Bacillales</taxon>
        <taxon>Staphylococcaceae</taxon>
        <taxon>Staphylococcus</taxon>
    </lineage>
</organism>
<dbReference type="Pfam" id="PF00144">
    <property type="entry name" value="Beta-lactamase"/>
    <property type="match status" value="1"/>
</dbReference>
<proteinExistence type="predicted"/>
<dbReference type="RefSeq" id="WP_044121639.1">
    <property type="nucleotide sequence ID" value="NZ_JXIG01000443.1"/>
</dbReference>
<evidence type="ECO:0000259" key="1">
    <source>
        <dbReference type="Pfam" id="PF00144"/>
    </source>
</evidence>
<evidence type="ECO:0000313" key="3">
    <source>
        <dbReference type="Proteomes" id="UP000032274"/>
    </source>
</evidence>
<dbReference type="InterPro" id="IPR012338">
    <property type="entry name" value="Beta-lactam/transpept-like"/>
</dbReference>
<feature type="non-terminal residue" evidence="2">
    <location>
        <position position="156"/>
    </location>
</feature>
<gene>
    <name evidence="2" type="ORF">QU38_02045</name>
</gene>
<dbReference type="InterPro" id="IPR050491">
    <property type="entry name" value="AmpC-like"/>
</dbReference>
<dbReference type="InterPro" id="IPR001466">
    <property type="entry name" value="Beta-lactam-related"/>
</dbReference>
<dbReference type="SUPFAM" id="SSF56601">
    <property type="entry name" value="beta-lactamase/transpeptidase-like"/>
    <property type="match status" value="1"/>
</dbReference>
<name>A0AA40JQR0_STAAU</name>
<reference evidence="2 3" key="1">
    <citation type="submission" date="2015-01" db="EMBL/GenBank/DDBJ databases">
        <title>Characterization of Swiss Staphylococcus aureus strains involved in food poisoning.</title>
        <authorList>
            <person name="Crovadore J."/>
            <person name="Chablais R."/>
            <person name="Tonacini J."/>
            <person name="Schnyder B."/>
            <person name="Lefort F."/>
        </authorList>
    </citation>
    <scope>NUCLEOTIDE SEQUENCE [LARGE SCALE GENOMIC DNA]</scope>
    <source>
        <strain evidence="2 3">SA-120</strain>
    </source>
</reference>
<protein>
    <submittedName>
        <fullName evidence="2">Penicillin-binding protein</fullName>
    </submittedName>
</protein>
<sequence length="156" mass="18270">DKPVREYLPALQFYNEQMNAKIIVRDLMSHRTGLPRHDYSWYGFPSSSRDSLMKRIQYQEPTFDIRVKWQYNNFMFLLQGIITEKITEKSWKDNVREKIFKPLGMNRTNFSIKDLAKDADASLGYAIKKDSIIKKIDYYNIDAMGPAGSINSSVNE</sequence>
<evidence type="ECO:0000313" key="2">
    <source>
        <dbReference type="EMBL" id="KIU01359.1"/>
    </source>
</evidence>
<feature type="non-terminal residue" evidence="2">
    <location>
        <position position="1"/>
    </location>
</feature>
<dbReference type="Proteomes" id="UP000032274">
    <property type="component" value="Unassembled WGS sequence"/>
</dbReference>